<keyword evidence="5" id="KW-0408">Iron</keyword>
<evidence type="ECO:0000256" key="2">
    <source>
        <dbReference type="ARBA" id="ARBA00022448"/>
    </source>
</evidence>
<evidence type="ECO:0000313" key="9">
    <source>
        <dbReference type="Proteomes" id="UP000477722"/>
    </source>
</evidence>
<keyword evidence="9" id="KW-1185">Reference proteome</keyword>
<evidence type="ECO:0000256" key="7">
    <source>
        <dbReference type="ARBA" id="ARBA00023291"/>
    </source>
</evidence>
<evidence type="ECO:0000256" key="3">
    <source>
        <dbReference type="ARBA" id="ARBA00022723"/>
    </source>
</evidence>
<dbReference type="SUPFAM" id="SSF54862">
    <property type="entry name" value="4Fe-4S ferredoxins"/>
    <property type="match status" value="1"/>
</dbReference>
<dbReference type="PANTHER" id="PTHR36923">
    <property type="entry name" value="FERREDOXIN"/>
    <property type="match status" value="1"/>
</dbReference>
<dbReference type="EMBL" id="JAAKZZ010000002">
    <property type="protein sequence ID" value="NGO66865.1"/>
    <property type="molecule type" value="Genomic_DNA"/>
</dbReference>
<evidence type="ECO:0000256" key="5">
    <source>
        <dbReference type="ARBA" id="ARBA00023004"/>
    </source>
</evidence>
<dbReference type="InterPro" id="IPR046030">
    <property type="entry name" value="DUF5988"/>
</dbReference>
<comment type="cofactor">
    <cofactor evidence="1">
        <name>[3Fe-4S] cluster</name>
        <dbReference type="ChEBI" id="CHEBI:21137"/>
    </cofactor>
</comment>
<evidence type="ECO:0000256" key="1">
    <source>
        <dbReference type="ARBA" id="ARBA00001927"/>
    </source>
</evidence>
<keyword evidence="4" id="KW-0249">Electron transport</keyword>
<dbReference type="Pfam" id="PF19450">
    <property type="entry name" value="DUF5988"/>
    <property type="match status" value="1"/>
</dbReference>
<sequence>MRIRADTGSCVASGLCAYTAPEVFGQRAEDGVVVVLVQEAPEEHRTAVHRAVADCPVQVLSVDEGRDPEESVMAPYKAVLTGGPAHLPEDLRIQHVADLAETVKLPFGSGYEHFAHHGGYRTVDGERIPEFRWVGRTALAE</sequence>
<comment type="caution">
    <text evidence="8">The sequence shown here is derived from an EMBL/GenBank/DDBJ whole genome shotgun (WGS) entry which is preliminary data.</text>
</comment>
<accession>A0A6G4WNU0</accession>
<name>A0A6G4WNU0_9ACTN</name>
<dbReference type="GO" id="GO:0051538">
    <property type="term" value="F:3 iron, 4 sulfur cluster binding"/>
    <property type="evidence" value="ECO:0007669"/>
    <property type="project" value="UniProtKB-KW"/>
</dbReference>
<keyword evidence="2" id="KW-0813">Transport</keyword>
<dbReference type="GO" id="GO:0046872">
    <property type="term" value="F:metal ion binding"/>
    <property type="evidence" value="ECO:0007669"/>
    <property type="project" value="UniProtKB-KW"/>
</dbReference>
<dbReference type="Pfam" id="PF13370">
    <property type="entry name" value="Fer4_13"/>
    <property type="match status" value="1"/>
</dbReference>
<proteinExistence type="predicted"/>
<keyword evidence="7" id="KW-0003">3Fe-4S</keyword>
<evidence type="ECO:0000256" key="6">
    <source>
        <dbReference type="ARBA" id="ARBA00023014"/>
    </source>
</evidence>
<dbReference type="RefSeq" id="WP_165296538.1">
    <property type="nucleotide sequence ID" value="NZ_JAAKZZ010000002.1"/>
</dbReference>
<organism evidence="8 9">
    <name type="scientific">Streptomyces boncukensis</name>
    <dbReference type="NCBI Taxonomy" id="2711219"/>
    <lineage>
        <taxon>Bacteria</taxon>
        <taxon>Bacillati</taxon>
        <taxon>Actinomycetota</taxon>
        <taxon>Actinomycetes</taxon>
        <taxon>Kitasatosporales</taxon>
        <taxon>Streptomycetaceae</taxon>
        <taxon>Streptomyces</taxon>
    </lineage>
</organism>
<keyword evidence="6" id="KW-0411">Iron-sulfur</keyword>
<evidence type="ECO:0000313" key="8">
    <source>
        <dbReference type="EMBL" id="NGO66865.1"/>
    </source>
</evidence>
<dbReference type="InterPro" id="IPR051269">
    <property type="entry name" value="Fe-S_cluster_ET"/>
</dbReference>
<dbReference type="Gene3D" id="3.30.70.20">
    <property type="match status" value="1"/>
</dbReference>
<keyword evidence="3" id="KW-0479">Metal-binding</keyword>
<dbReference type="Proteomes" id="UP000477722">
    <property type="component" value="Unassembled WGS sequence"/>
</dbReference>
<dbReference type="AlphaFoldDB" id="A0A6G4WNU0"/>
<dbReference type="PANTHER" id="PTHR36923:SF3">
    <property type="entry name" value="FERREDOXIN"/>
    <property type="match status" value="1"/>
</dbReference>
<gene>
    <name evidence="8" type="ORF">G5C65_00500</name>
</gene>
<reference evidence="8 9" key="1">
    <citation type="submission" date="2020-02" db="EMBL/GenBank/DDBJ databases">
        <title>Whole-genome analyses of novel actinobacteria.</title>
        <authorList>
            <person name="Sahin N."/>
            <person name="Tatar D."/>
        </authorList>
    </citation>
    <scope>NUCLEOTIDE SEQUENCE [LARGE SCALE GENOMIC DNA]</scope>
    <source>
        <strain evidence="8 9">SB3404</strain>
    </source>
</reference>
<protein>
    <submittedName>
        <fullName evidence="8">Ferredoxin</fullName>
    </submittedName>
</protein>
<evidence type="ECO:0000256" key="4">
    <source>
        <dbReference type="ARBA" id="ARBA00022982"/>
    </source>
</evidence>